<dbReference type="PATRIC" id="fig|1769779.3.peg.1988"/>
<protein>
    <recommendedName>
        <fullName evidence="3">DUF3108 domain-containing protein</fullName>
    </recommendedName>
</protein>
<evidence type="ECO:0000313" key="2">
    <source>
        <dbReference type="Proteomes" id="UP000095672"/>
    </source>
</evidence>
<sequence length="236" mass="27044">MPFRRLATLVSIFATLLLTPLVSATELKPFRAVYEARYGSFEVTATRSLSGKAGNWRLDFQADSFFADINEYSRFLKQNGQLSPLHYEYRRTGLGRNRHTSLNFEPGEKRVVNLTNTDRTLENAPEKIQDKISYQLQLALDVAAGKKDLQYVVTDGKKLREYRFKIAGKETLKTPLGEVETVKVQRVREDDDRETNIWFAPGWNYALVKLQQEEDGETYQIALTELIIDGKSINTP</sequence>
<dbReference type="KEGG" id="micc:AUP74_01980"/>
<dbReference type="RefSeq" id="WP_226999751.1">
    <property type="nucleotide sequence ID" value="NZ_CP014143.1"/>
</dbReference>
<gene>
    <name evidence="1" type="ORF">AUP74_01980</name>
</gene>
<dbReference type="EMBL" id="CP014143">
    <property type="protein sequence ID" value="AOS97410.1"/>
    <property type="molecule type" value="Genomic_DNA"/>
</dbReference>
<dbReference type="Proteomes" id="UP000095672">
    <property type="component" value="Chromosome"/>
</dbReference>
<organism evidence="1 2">
    <name type="scientific">Microbulbifer aggregans</name>
    <dbReference type="NCBI Taxonomy" id="1769779"/>
    <lineage>
        <taxon>Bacteria</taxon>
        <taxon>Pseudomonadati</taxon>
        <taxon>Pseudomonadota</taxon>
        <taxon>Gammaproteobacteria</taxon>
        <taxon>Cellvibrionales</taxon>
        <taxon>Microbulbiferaceae</taxon>
        <taxon>Microbulbifer</taxon>
    </lineage>
</organism>
<dbReference type="InterPro" id="IPR021457">
    <property type="entry name" value="DUF3108"/>
</dbReference>
<reference evidence="2" key="1">
    <citation type="submission" date="2016-01" db="EMBL/GenBank/DDBJ databases">
        <title>Complete genome sequence of Microbulbifer sp. CCB-MM1, a halophile isolated from Matang Mangrove Forest, Perak.</title>
        <authorList>
            <person name="Moh T.H."/>
            <person name="Dinesh B."/>
            <person name="Lau N.-S."/>
            <person name="Go F."/>
            <person name="Alexander Chong S.-C."/>
        </authorList>
    </citation>
    <scope>NUCLEOTIDE SEQUENCE [LARGE SCALE GENOMIC DNA]</scope>
    <source>
        <strain evidence="2">CCB-MM1</strain>
    </source>
</reference>
<evidence type="ECO:0008006" key="3">
    <source>
        <dbReference type="Google" id="ProtNLM"/>
    </source>
</evidence>
<accession>A0A1C9W8E7</accession>
<dbReference type="Pfam" id="PF11306">
    <property type="entry name" value="DUF3108"/>
    <property type="match status" value="1"/>
</dbReference>
<keyword evidence="2" id="KW-1185">Reference proteome</keyword>
<dbReference type="AlphaFoldDB" id="A0A1C9W8E7"/>
<evidence type="ECO:0000313" key="1">
    <source>
        <dbReference type="EMBL" id="AOS97410.1"/>
    </source>
</evidence>
<dbReference type="STRING" id="1769779.AUP74_01980"/>
<proteinExistence type="predicted"/>
<name>A0A1C9W8E7_9GAMM</name>